<sequence length="49" mass="5223">LRPVSLDAVCSYTLFFLAVVKKDDFFSVVAYICHSRGACARAGGVAGIQ</sequence>
<accession>X1HAS9</accession>
<dbReference type="AlphaFoldDB" id="X1HAS9"/>
<dbReference type="EMBL" id="BARU01019561">
    <property type="protein sequence ID" value="GAH54180.1"/>
    <property type="molecule type" value="Genomic_DNA"/>
</dbReference>
<organism evidence="1">
    <name type="scientific">marine sediment metagenome</name>
    <dbReference type="NCBI Taxonomy" id="412755"/>
    <lineage>
        <taxon>unclassified sequences</taxon>
        <taxon>metagenomes</taxon>
        <taxon>ecological metagenomes</taxon>
    </lineage>
</organism>
<gene>
    <name evidence="1" type="ORF">S03H2_32208</name>
</gene>
<feature type="non-terminal residue" evidence="1">
    <location>
        <position position="1"/>
    </location>
</feature>
<proteinExistence type="predicted"/>
<name>X1HAS9_9ZZZZ</name>
<evidence type="ECO:0000313" key="1">
    <source>
        <dbReference type="EMBL" id="GAH54180.1"/>
    </source>
</evidence>
<comment type="caution">
    <text evidence="1">The sequence shown here is derived from an EMBL/GenBank/DDBJ whole genome shotgun (WGS) entry which is preliminary data.</text>
</comment>
<protein>
    <submittedName>
        <fullName evidence="1">Uncharacterized protein</fullName>
    </submittedName>
</protein>
<reference evidence="1" key="1">
    <citation type="journal article" date="2014" name="Front. Microbiol.">
        <title>High frequency of phylogenetically diverse reductive dehalogenase-homologous genes in deep subseafloor sedimentary metagenomes.</title>
        <authorList>
            <person name="Kawai M."/>
            <person name="Futagami T."/>
            <person name="Toyoda A."/>
            <person name="Takaki Y."/>
            <person name="Nishi S."/>
            <person name="Hori S."/>
            <person name="Arai W."/>
            <person name="Tsubouchi T."/>
            <person name="Morono Y."/>
            <person name="Uchiyama I."/>
            <person name="Ito T."/>
            <person name="Fujiyama A."/>
            <person name="Inagaki F."/>
            <person name="Takami H."/>
        </authorList>
    </citation>
    <scope>NUCLEOTIDE SEQUENCE</scope>
    <source>
        <strain evidence="1">Expedition CK06-06</strain>
    </source>
</reference>